<evidence type="ECO:0000313" key="3">
    <source>
        <dbReference type="EMBL" id="KAJ7727133.1"/>
    </source>
</evidence>
<dbReference type="Proteomes" id="UP001215280">
    <property type="component" value="Unassembled WGS sequence"/>
</dbReference>
<comment type="caution">
    <text evidence="3">The sequence shown here is derived from an EMBL/GenBank/DDBJ whole genome shotgun (WGS) entry which is preliminary data.</text>
</comment>
<evidence type="ECO:0000313" key="2">
    <source>
        <dbReference type="EMBL" id="KAJ7727012.1"/>
    </source>
</evidence>
<evidence type="ECO:0000313" key="4">
    <source>
        <dbReference type="Proteomes" id="UP001215280"/>
    </source>
</evidence>
<accession>A0AAD7HSB4</accession>
<dbReference type="AlphaFoldDB" id="A0AAD7HSB4"/>
<evidence type="ECO:0000256" key="1">
    <source>
        <dbReference type="SAM" id="SignalP"/>
    </source>
</evidence>
<sequence>MTLPLIFRILRQFLLEPTWLWGRRMCLWLAVRLSPAALATNTSYTTAPNTDHETTCSMPTFPFRDDPIDSPEVPVNDGELKELDISKEDLVPQVTVDDQAHDTDRLQPFSPVLSSISGVFPSAPELFERYERAETIAKQPTRQNIPPRERSFLRTSRPGWVAHIHPEGALYYFHEDKRIFTDAHLQDNAVFDLVTKYLADIEQFLVDNEFCRHPGVDLVVDFVQREGRTECGYYFVDHCDRVVF</sequence>
<keyword evidence="4" id="KW-1185">Reference proteome</keyword>
<reference evidence="3" key="1">
    <citation type="submission" date="2023-03" db="EMBL/GenBank/DDBJ databases">
        <title>Massive genome expansion in bonnet fungi (Mycena s.s.) driven by repeated elements and novel gene families across ecological guilds.</title>
        <authorList>
            <consortium name="Lawrence Berkeley National Laboratory"/>
            <person name="Harder C.B."/>
            <person name="Miyauchi S."/>
            <person name="Viragh M."/>
            <person name="Kuo A."/>
            <person name="Thoen E."/>
            <person name="Andreopoulos B."/>
            <person name="Lu D."/>
            <person name="Skrede I."/>
            <person name="Drula E."/>
            <person name="Henrissat B."/>
            <person name="Morin E."/>
            <person name="Kohler A."/>
            <person name="Barry K."/>
            <person name="LaButti K."/>
            <person name="Morin E."/>
            <person name="Salamov A."/>
            <person name="Lipzen A."/>
            <person name="Mereny Z."/>
            <person name="Hegedus B."/>
            <person name="Baldrian P."/>
            <person name="Stursova M."/>
            <person name="Weitz H."/>
            <person name="Taylor A."/>
            <person name="Grigoriev I.V."/>
            <person name="Nagy L.G."/>
            <person name="Martin F."/>
            <person name="Kauserud H."/>
        </authorList>
    </citation>
    <scope>NUCLEOTIDE SEQUENCE</scope>
    <source>
        <strain evidence="3">CBHHK188m</strain>
    </source>
</reference>
<feature type="signal peptide" evidence="1">
    <location>
        <begin position="1"/>
        <end position="39"/>
    </location>
</feature>
<proteinExistence type="predicted"/>
<dbReference type="EMBL" id="JARJLG010000214">
    <property type="protein sequence ID" value="KAJ7727133.1"/>
    <property type="molecule type" value="Genomic_DNA"/>
</dbReference>
<keyword evidence="1" id="KW-0732">Signal</keyword>
<feature type="chain" id="PRO_5042441905" evidence="1">
    <location>
        <begin position="40"/>
        <end position="244"/>
    </location>
</feature>
<gene>
    <name evidence="3" type="ORF">DFH07DRAFT_970281</name>
    <name evidence="2" type="ORF">DFH07DRAFT_970320</name>
</gene>
<organism evidence="3 4">
    <name type="scientific">Mycena maculata</name>
    <dbReference type="NCBI Taxonomy" id="230809"/>
    <lineage>
        <taxon>Eukaryota</taxon>
        <taxon>Fungi</taxon>
        <taxon>Dikarya</taxon>
        <taxon>Basidiomycota</taxon>
        <taxon>Agaricomycotina</taxon>
        <taxon>Agaricomycetes</taxon>
        <taxon>Agaricomycetidae</taxon>
        <taxon>Agaricales</taxon>
        <taxon>Marasmiineae</taxon>
        <taxon>Mycenaceae</taxon>
        <taxon>Mycena</taxon>
    </lineage>
</organism>
<name>A0AAD7HSB4_9AGAR</name>
<dbReference type="EMBL" id="JARJLG010000215">
    <property type="protein sequence ID" value="KAJ7727012.1"/>
    <property type="molecule type" value="Genomic_DNA"/>
</dbReference>
<protein>
    <submittedName>
        <fullName evidence="3">Uncharacterized protein</fullName>
    </submittedName>
</protein>